<dbReference type="CDD" id="cd05233">
    <property type="entry name" value="SDR_c"/>
    <property type="match status" value="1"/>
</dbReference>
<comment type="similarity">
    <text evidence="1 3">Belongs to the short-chain dehydrogenases/reductases (SDR) family.</text>
</comment>
<gene>
    <name evidence="4" type="ORF">GCM10009755_10760</name>
</gene>
<dbReference type="InterPro" id="IPR020904">
    <property type="entry name" value="Sc_DH/Rdtase_CS"/>
</dbReference>
<dbReference type="SUPFAM" id="SSF51735">
    <property type="entry name" value="NAD(P)-binding Rossmann-fold domains"/>
    <property type="match status" value="1"/>
</dbReference>
<dbReference type="PANTHER" id="PTHR24321">
    <property type="entry name" value="DEHYDROGENASES, SHORT CHAIN"/>
    <property type="match status" value="1"/>
</dbReference>
<dbReference type="Gene3D" id="3.40.50.720">
    <property type="entry name" value="NAD(P)-binding Rossmann-like Domain"/>
    <property type="match status" value="1"/>
</dbReference>
<dbReference type="PRINTS" id="PR00080">
    <property type="entry name" value="SDRFAMILY"/>
</dbReference>
<evidence type="ECO:0000313" key="4">
    <source>
        <dbReference type="EMBL" id="GAA2003548.1"/>
    </source>
</evidence>
<dbReference type="Pfam" id="PF00106">
    <property type="entry name" value="adh_short"/>
    <property type="match status" value="1"/>
</dbReference>
<accession>A0ABP5ESJ1</accession>
<dbReference type="PROSITE" id="PS00061">
    <property type="entry name" value="ADH_SHORT"/>
    <property type="match status" value="1"/>
</dbReference>
<keyword evidence="5" id="KW-1185">Reference proteome</keyword>
<comment type="caution">
    <text evidence="4">The sequence shown here is derived from an EMBL/GenBank/DDBJ whole genome shotgun (WGS) entry which is preliminary data.</text>
</comment>
<name>A0ABP5ESJ1_9MICO</name>
<evidence type="ECO:0000256" key="3">
    <source>
        <dbReference type="RuleBase" id="RU000363"/>
    </source>
</evidence>
<dbReference type="RefSeq" id="WP_344307688.1">
    <property type="nucleotide sequence ID" value="NZ_BAAANO010000009.1"/>
</dbReference>
<reference evidence="5" key="1">
    <citation type="journal article" date="2019" name="Int. J. Syst. Evol. Microbiol.">
        <title>The Global Catalogue of Microorganisms (GCM) 10K type strain sequencing project: providing services to taxonomists for standard genome sequencing and annotation.</title>
        <authorList>
            <consortium name="The Broad Institute Genomics Platform"/>
            <consortium name="The Broad Institute Genome Sequencing Center for Infectious Disease"/>
            <person name="Wu L."/>
            <person name="Ma J."/>
        </authorList>
    </citation>
    <scope>NUCLEOTIDE SEQUENCE [LARGE SCALE GENOMIC DNA]</scope>
    <source>
        <strain evidence="5">JCM 14546</strain>
    </source>
</reference>
<organism evidence="4 5">
    <name type="scientific">Brevibacterium samyangense</name>
    <dbReference type="NCBI Taxonomy" id="366888"/>
    <lineage>
        <taxon>Bacteria</taxon>
        <taxon>Bacillati</taxon>
        <taxon>Actinomycetota</taxon>
        <taxon>Actinomycetes</taxon>
        <taxon>Micrococcales</taxon>
        <taxon>Brevibacteriaceae</taxon>
        <taxon>Brevibacterium</taxon>
    </lineage>
</organism>
<evidence type="ECO:0000256" key="1">
    <source>
        <dbReference type="ARBA" id="ARBA00006484"/>
    </source>
</evidence>
<protein>
    <submittedName>
        <fullName evidence="4">SDR family NAD(P)-dependent oxidoreductase</fullName>
    </submittedName>
</protein>
<dbReference type="InterPro" id="IPR002347">
    <property type="entry name" value="SDR_fam"/>
</dbReference>
<dbReference type="PRINTS" id="PR00081">
    <property type="entry name" value="GDHRDH"/>
</dbReference>
<dbReference type="InterPro" id="IPR036291">
    <property type="entry name" value="NAD(P)-bd_dom_sf"/>
</dbReference>
<proteinExistence type="inferred from homology"/>
<dbReference type="NCBIfam" id="NF005559">
    <property type="entry name" value="PRK07231.1"/>
    <property type="match status" value="1"/>
</dbReference>
<keyword evidence="2" id="KW-0560">Oxidoreductase</keyword>
<dbReference type="EMBL" id="BAAANO010000009">
    <property type="protein sequence ID" value="GAA2003548.1"/>
    <property type="molecule type" value="Genomic_DNA"/>
</dbReference>
<evidence type="ECO:0000313" key="5">
    <source>
        <dbReference type="Proteomes" id="UP001500755"/>
    </source>
</evidence>
<evidence type="ECO:0000256" key="2">
    <source>
        <dbReference type="ARBA" id="ARBA00023002"/>
    </source>
</evidence>
<sequence>MTTCAGRFDGRNIIVTGAGSGIGRASALRFAAEGGKVAVVDIKEEAAAETVSLITEAGGTAISVVGDLADRTVTEIVAATTLEAFGGIDVLVNNAGVNDRFEAVHELEEDMFERVMRVNVNSVYLLSKAVLPHMLEKGSGAIVNTASEAGLRGSASGAAYTASKHAVVGLTKSMAVMYRAAGIRVNAIAPGGVATNIMDGIEMTMNHGLTQIGPFQQTMVGRVATSESLAAAITFAASDDASNISGAILPVDNGWSAI</sequence>
<dbReference type="Proteomes" id="UP001500755">
    <property type="component" value="Unassembled WGS sequence"/>
</dbReference>
<dbReference type="PANTHER" id="PTHR24321:SF8">
    <property type="entry name" value="ESTRADIOL 17-BETA-DEHYDROGENASE 8-RELATED"/>
    <property type="match status" value="1"/>
</dbReference>